<dbReference type="InterPro" id="IPR036812">
    <property type="entry name" value="NAD(P)_OxRdtase_dom_sf"/>
</dbReference>
<organism evidence="2 3">
    <name type="scientific">Escherichia coli</name>
    <dbReference type="NCBI Taxonomy" id="562"/>
    <lineage>
        <taxon>Bacteria</taxon>
        <taxon>Pseudomonadati</taxon>
        <taxon>Pseudomonadota</taxon>
        <taxon>Gammaproteobacteria</taxon>
        <taxon>Enterobacterales</taxon>
        <taxon>Enterobacteriaceae</taxon>
        <taxon>Escherichia</taxon>
    </lineage>
</organism>
<dbReference type="EMBL" id="CAADJZ010000001">
    <property type="protein sequence ID" value="VFT69360.1"/>
    <property type="molecule type" value="Genomic_DNA"/>
</dbReference>
<dbReference type="EC" id="1.1.1.-" evidence="2"/>
<sequence length="97" mass="10244">MAEVFTAAMSKGLNLWDTAAVYGMGSSETALGALVHQFPRENIILSTKFTPQIADKQSAQPVSDMLEASLGRLGVTNGAIVIHTQRLKSDPGGNLLS</sequence>
<dbReference type="PANTHER" id="PTHR42686:SF1">
    <property type="entry name" value="GH17980P-RELATED"/>
    <property type="match status" value="1"/>
</dbReference>
<evidence type="ECO:0000259" key="1">
    <source>
        <dbReference type="Pfam" id="PF00248"/>
    </source>
</evidence>
<dbReference type="PANTHER" id="PTHR42686">
    <property type="entry name" value="GH17980P-RELATED"/>
    <property type="match status" value="1"/>
</dbReference>
<feature type="domain" description="NADP-dependent oxidoreductase" evidence="1">
    <location>
        <begin position="3"/>
        <end position="76"/>
    </location>
</feature>
<evidence type="ECO:0000313" key="3">
    <source>
        <dbReference type="Proteomes" id="UP000358010"/>
    </source>
</evidence>
<dbReference type="AlphaFoldDB" id="A0A485JGW4"/>
<dbReference type="InterPro" id="IPR023210">
    <property type="entry name" value="NADP_OxRdtase_dom"/>
</dbReference>
<dbReference type="GO" id="GO:0005829">
    <property type="term" value="C:cytosol"/>
    <property type="evidence" value="ECO:0007669"/>
    <property type="project" value="TreeGrafter"/>
</dbReference>
<proteinExistence type="predicted"/>
<dbReference type="SUPFAM" id="SSF51430">
    <property type="entry name" value="NAD(P)-linked oxidoreductase"/>
    <property type="match status" value="1"/>
</dbReference>
<dbReference type="Pfam" id="PF00248">
    <property type="entry name" value="Aldo_ket_red"/>
    <property type="match status" value="1"/>
</dbReference>
<dbReference type="GO" id="GO:0050580">
    <property type="term" value="F:2,5-didehydrogluconate reductase activity"/>
    <property type="evidence" value="ECO:0007669"/>
    <property type="project" value="UniProtKB-EC"/>
</dbReference>
<dbReference type="Proteomes" id="UP000358010">
    <property type="component" value="Unassembled WGS sequence"/>
</dbReference>
<reference evidence="2 3" key="1">
    <citation type="submission" date="2019-03" db="EMBL/GenBank/DDBJ databases">
        <authorList>
            <consortium name="Pathogen Informatics"/>
        </authorList>
    </citation>
    <scope>NUCLEOTIDE SEQUENCE [LARGE SCALE GENOMIC DNA]</scope>
    <source>
        <strain evidence="2 3">NCTC10974</strain>
    </source>
</reference>
<dbReference type="Gene3D" id="3.20.20.100">
    <property type="entry name" value="NADP-dependent oxidoreductase domain"/>
    <property type="match status" value="1"/>
</dbReference>
<protein>
    <submittedName>
        <fullName evidence="2">Putative Tas protein</fullName>
        <ecNumber evidence="2">1.1.1.-</ecNumber>
        <ecNumber evidence="2">1.1.1.274</ecNumber>
    </submittedName>
</protein>
<keyword evidence="2" id="KW-0560">Oxidoreductase</keyword>
<dbReference type="EC" id="1.1.1.274" evidence="2"/>
<evidence type="ECO:0000313" key="2">
    <source>
        <dbReference type="EMBL" id="VFT69360.1"/>
    </source>
</evidence>
<dbReference type="InterPro" id="IPR020471">
    <property type="entry name" value="AKR"/>
</dbReference>
<name>A0A485JGW4_ECOLX</name>
<gene>
    <name evidence="2" type="primary">iolS_1</name>
    <name evidence="2" type="ORF">NCTC10974_02890</name>
</gene>
<accession>A0A485JGW4</accession>